<evidence type="ECO:0000256" key="10">
    <source>
        <dbReference type="SAM" id="SignalP"/>
    </source>
</evidence>
<protein>
    <submittedName>
        <fullName evidence="13">TonB-dependent receptor</fullName>
    </submittedName>
</protein>
<dbReference type="Pfam" id="PF07715">
    <property type="entry name" value="Plug"/>
    <property type="match status" value="1"/>
</dbReference>
<dbReference type="AlphaFoldDB" id="A0A858R794"/>
<dbReference type="PANTHER" id="PTHR47234">
    <property type="match status" value="1"/>
</dbReference>
<evidence type="ECO:0000259" key="12">
    <source>
        <dbReference type="Pfam" id="PF07715"/>
    </source>
</evidence>
<dbReference type="InterPro" id="IPR036942">
    <property type="entry name" value="Beta-barrel_TonB_sf"/>
</dbReference>
<dbReference type="InterPro" id="IPR037066">
    <property type="entry name" value="Plug_dom_sf"/>
</dbReference>
<evidence type="ECO:0000313" key="14">
    <source>
        <dbReference type="Proteomes" id="UP000501891"/>
    </source>
</evidence>
<dbReference type="SUPFAM" id="SSF56935">
    <property type="entry name" value="Porins"/>
    <property type="match status" value="1"/>
</dbReference>
<evidence type="ECO:0000256" key="2">
    <source>
        <dbReference type="ARBA" id="ARBA00022448"/>
    </source>
</evidence>
<keyword evidence="10" id="KW-0732">Signal</keyword>
<evidence type="ECO:0000256" key="4">
    <source>
        <dbReference type="ARBA" id="ARBA00022692"/>
    </source>
</evidence>
<dbReference type="InterPro" id="IPR012910">
    <property type="entry name" value="Plug_dom"/>
</dbReference>
<comment type="similarity">
    <text evidence="8 9">Belongs to the TonB-dependent receptor family.</text>
</comment>
<feature type="domain" description="TonB-dependent receptor plug" evidence="12">
    <location>
        <begin position="52"/>
        <end position="159"/>
    </location>
</feature>
<sequence length="943" mass="101066">MKSRSVRAALLASAALGVFAVAPAAQAQQASDLEEIVVTGSRIARQDFVANSPVSTVTSEQIQATGSLAVEQVLNTLPQVVPGFTAASNNPSDGTATVDLRGLGASRTLVLVNNRRFNPSTKGSSSVDLNNIPARLIERVEVVTGGASAVYGSDALAGVVNFILKDDFEGLEFNSQYNITEEGDGRQIDNSMIIGANFDNGRGNVTAFASHYDRNRVLGADRDWARISNAGGSATGRARFDNVPLNPFPSRPTNAGCPAAASTNLTFNADGSVRGFCNDLDLGPSTDRYNFAPVNNLQSPAERITAAFLSHYDVTDWLQFTGEGFYSDSRRGAQLAPTPLTGALVPANNPFLSPTVRAALAARPDPNAPVIMRRRMEEVGARVQDSSSKLFQGNFGFEAELPGGWRADTFFGYGRTEFRDQILNDVSRSRVAAALNAASTTSCGAAVLRLAPGCVPINFFGPTGSISPAGANYIRLNISDLTVYERYTINANVSGSVVELPAGDLGVAVGVEYREDTLTYTPDAAKAAGDIFGFNAEQPVDGKYDVSEIYAEAVVPLIADVPFAKYVGLELGVRYSDYSSIDSVTSYKLGGEWAPVDGVRFRGMYQRASRAPNVFELFQNGDQGFPAITDPCSTRNVNTGAVRTISAATRAFCTQQLGFDPVAANFVQPNSQIEAFFFGNRNLKEETSDTYTIGGVFQPDFVPDLDLTVDYYSIKVKDYIGTIEGGIAGIVAACFASLDQTSAACRDPLIGDKVFRDATGELKARGTLGNVSSLKTSGIDVGINYKIPVADMVGDTGIFGEKFDVGLNVTWVDSYKLDGIEYIGTAGAYNISATLPEWKANLRLAYDIGPVTLTWNTQFIDKMDNQGNIPDFEDGGYSGVKTFWYHDVSFRWAVVEQVDLFGGIKNLADKKPPVFDNSPDGNTDPNAYDVLGRQFYVGATIKF</sequence>
<keyword evidence="14" id="KW-1185">Reference proteome</keyword>
<accession>A0A858R794</accession>
<dbReference type="Gene3D" id="2.170.130.10">
    <property type="entry name" value="TonB-dependent receptor, plug domain"/>
    <property type="match status" value="1"/>
</dbReference>
<dbReference type="Proteomes" id="UP000501891">
    <property type="component" value="Chromosome"/>
</dbReference>
<evidence type="ECO:0000256" key="1">
    <source>
        <dbReference type="ARBA" id="ARBA00004571"/>
    </source>
</evidence>
<feature type="signal peptide" evidence="10">
    <location>
        <begin position="1"/>
        <end position="27"/>
    </location>
</feature>
<keyword evidence="3 8" id="KW-1134">Transmembrane beta strand</keyword>
<evidence type="ECO:0000313" key="13">
    <source>
        <dbReference type="EMBL" id="QJE73290.1"/>
    </source>
</evidence>
<dbReference type="GO" id="GO:0009279">
    <property type="term" value="C:cell outer membrane"/>
    <property type="evidence" value="ECO:0007669"/>
    <property type="project" value="UniProtKB-SubCell"/>
</dbReference>
<organism evidence="13 14">
    <name type="scientific">Aerophototrophica crusticola</name>
    <dbReference type="NCBI Taxonomy" id="1709002"/>
    <lineage>
        <taxon>Bacteria</taxon>
        <taxon>Pseudomonadati</taxon>
        <taxon>Pseudomonadota</taxon>
        <taxon>Alphaproteobacteria</taxon>
        <taxon>Rhodospirillales</taxon>
        <taxon>Rhodospirillaceae</taxon>
        <taxon>Aerophototrophica</taxon>
    </lineage>
</organism>
<feature type="domain" description="TonB-dependent receptor-like beta-barrel" evidence="11">
    <location>
        <begin position="384"/>
        <end position="907"/>
    </location>
</feature>
<evidence type="ECO:0000256" key="7">
    <source>
        <dbReference type="ARBA" id="ARBA00023237"/>
    </source>
</evidence>
<dbReference type="InterPro" id="IPR000531">
    <property type="entry name" value="Beta-barrel_TonB"/>
</dbReference>
<dbReference type="InterPro" id="IPR039426">
    <property type="entry name" value="TonB-dep_rcpt-like"/>
</dbReference>
<dbReference type="EMBL" id="CP051775">
    <property type="protein sequence ID" value="QJE73290.1"/>
    <property type="molecule type" value="Genomic_DNA"/>
</dbReference>
<dbReference type="PANTHER" id="PTHR47234:SF2">
    <property type="entry name" value="TONB-DEPENDENT RECEPTOR"/>
    <property type="match status" value="1"/>
</dbReference>
<feature type="chain" id="PRO_5032273670" evidence="10">
    <location>
        <begin position="28"/>
        <end position="943"/>
    </location>
</feature>
<keyword evidence="13" id="KW-0675">Receptor</keyword>
<dbReference type="PROSITE" id="PS52016">
    <property type="entry name" value="TONB_DEPENDENT_REC_3"/>
    <property type="match status" value="1"/>
</dbReference>
<evidence type="ECO:0000256" key="8">
    <source>
        <dbReference type="PROSITE-ProRule" id="PRU01360"/>
    </source>
</evidence>
<name>A0A858R794_9PROT</name>
<dbReference type="KEGG" id="acru:HHL28_09485"/>
<proteinExistence type="inferred from homology"/>
<gene>
    <name evidence="13" type="ORF">HHL28_09485</name>
</gene>
<dbReference type="Gene3D" id="2.40.170.20">
    <property type="entry name" value="TonB-dependent receptor, beta-barrel domain"/>
    <property type="match status" value="1"/>
</dbReference>
<keyword evidence="6 8" id="KW-0472">Membrane</keyword>
<evidence type="ECO:0000256" key="6">
    <source>
        <dbReference type="ARBA" id="ARBA00023136"/>
    </source>
</evidence>
<keyword evidence="5 9" id="KW-0798">TonB box</keyword>
<evidence type="ECO:0000259" key="11">
    <source>
        <dbReference type="Pfam" id="PF00593"/>
    </source>
</evidence>
<keyword evidence="4 8" id="KW-0812">Transmembrane</keyword>
<comment type="subcellular location">
    <subcellularLocation>
        <location evidence="1 8">Cell outer membrane</location>
        <topology evidence="1 8">Multi-pass membrane protein</topology>
    </subcellularLocation>
</comment>
<dbReference type="Pfam" id="PF00593">
    <property type="entry name" value="TonB_dep_Rec_b-barrel"/>
    <property type="match status" value="1"/>
</dbReference>
<reference evidence="13" key="1">
    <citation type="submission" date="2020-04" db="EMBL/GenBank/DDBJ databases">
        <title>A desert anoxygenic phototrophic bacterium fixes CO2 using RubisCO under aerobic conditions.</title>
        <authorList>
            <person name="Tang K."/>
        </authorList>
    </citation>
    <scope>NUCLEOTIDE SEQUENCE [LARGE SCALE GENOMIC DNA]</scope>
    <source>
        <strain evidence="13">MIMtkB3</strain>
    </source>
</reference>
<keyword evidence="2 8" id="KW-0813">Transport</keyword>
<evidence type="ECO:0000256" key="3">
    <source>
        <dbReference type="ARBA" id="ARBA00022452"/>
    </source>
</evidence>
<keyword evidence="7 8" id="KW-0998">Cell outer membrane</keyword>
<evidence type="ECO:0000256" key="5">
    <source>
        <dbReference type="ARBA" id="ARBA00023077"/>
    </source>
</evidence>
<evidence type="ECO:0000256" key="9">
    <source>
        <dbReference type="RuleBase" id="RU003357"/>
    </source>
</evidence>